<dbReference type="OrthoDB" id="9809379at2"/>
<dbReference type="InterPro" id="IPR003593">
    <property type="entry name" value="AAA+_ATPase"/>
</dbReference>
<feature type="domain" description="AAA+ ATPase" evidence="1">
    <location>
        <begin position="234"/>
        <end position="375"/>
    </location>
</feature>
<sequence length="641" mass="70064">MSYKTIIRPKSPPPLAIAVARCGARHALRPFLRRENLAFIAVLIAPEDTADYYRRAVSGLIQDPAHVDEYGNDTAAVFTVTESTIDPRTVYDRIKFARQVVVVTEKREYLPADFLAGADLVKDVGRPTPEHFVAAAREAKMPGMTREHAEFLSTKSLDAILVSVRQTRPLMSSVRQMKRIAARPVEPKPTASKEKSPSVRLEEMHGYGKAKDWGLQLAEDLSAWRAGEIKWEDVDRGALLYGPPGCGKTSYAKALAATCNVALVTASAAKWQARGHLGDYLKAMRAVFEEAKKRAPSLLFIDEFDSFGDRESPTSDDHHRDYRRQVINGLLECLDPSEGRDGVVVIGAANNPDGIDPALLRSGRLETMIEIPLPDAAARLGILHQHLRGQRIEGDLRKVVAATRSWSGADIEKLARDVRRLARRRHTAITDSLLLEVMPKRYVLTTSELRHAAVHEAGHAIVGVLLGRDVLIGVHIERDVPVGGARQSAGRASFEPVSGIFGTSAHYDDRIAVLLGGIAAETVMLGFHGDGAGGAPASDLALATDLATRAERHYGLGATLSVELGHGSHPLESIRRRDPELRRLVESRLRKQFERAVGILSEKRTDLDLLVDRLVTRGHVTGDEVRAMLLKGSGDTASVAP</sequence>
<dbReference type="InterPro" id="IPR000642">
    <property type="entry name" value="Peptidase_M41"/>
</dbReference>
<dbReference type="GO" id="GO:0005524">
    <property type="term" value="F:ATP binding"/>
    <property type="evidence" value="ECO:0007669"/>
    <property type="project" value="InterPro"/>
</dbReference>
<dbReference type="Pfam" id="PF00004">
    <property type="entry name" value="AAA"/>
    <property type="match status" value="1"/>
</dbReference>
<dbReference type="GO" id="GO:0004176">
    <property type="term" value="F:ATP-dependent peptidase activity"/>
    <property type="evidence" value="ECO:0007669"/>
    <property type="project" value="InterPro"/>
</dbReference>
<dbReference type="PANTHER" id="PTHR23076:SF97">
    <property type="entry name" value="ATP-DEPENDENT ZINC METALLOPROTEASE YME1L1"/>
    <property type="match status" value="1"/>
</dbReference>
<dbReference type="CDD" id="cd19481">
    <property type="entry name" value="RecA-like_protease"/>
    <property type="match status" value="1"/>
</dbReference>
<dbReference type="EMBL" id="BJZP01000048">
    <property type="protein sequence ID" value="GEO87521.1"/>
    <property type="molecule type" value="Genomic_DNA"/>
</dbReference>
<keyword evidence="3" id="KW-1185">Reference proteome</keyword>
<dbReference type="PANTHER" id="PTHR23076">
    <property type="entry name" value="METALLOPROTEASE M41 FTSH"/>
    <property type="match status" value="1"/>
</dbReference>
<accession>A0A512HQ01</accession>
<dbReference type="AlphaFoldDB" id="A0A512HQ01"/>
<proteinExistence type="predicted"/>
<dbReference type="Gene3D" id="1.20.58.760">
    <property type="entry name" value="Peptidase M41"/>
    <property type="match status" value="1"/>
</dbReference>
<dbReference type="InterPro" id="IPR037219">
    <property type="entry name" value="Peptidase_M41-like"/>
</dbReference>
<dbReference type="GO" id="GO:0016887">
    <property type="term" value="F:ATP hydrolysis activity"/>
    <property type="evidence" value="ECO:0007669"/>
    <property type="project" value="InterPro"/>
</dbReference>
<reference evidence="2 3" key="1">
    <citation type="submission" date="2019-07" db="EMBL/GenBank/DDBJ databases">
        <title>Whole genome shotgun sequence of Rhizobium naphthalenivorans NBRC 107585.</title>
        <authorList>
            <person name="Hosoyama A."/>
            <person name="Uohara A."/>
            <person name="Ohji S."/>
            <person name="Ichikawa N."/>
        </authorList>
    </citation>
    <scope>NUCLEOTIDE SEQUENCE [LARGE SCALE GENOMIC DNA]</scope>
    <source>
        <strain evidence="2 3">NBRC 107585</strain>
    </source>
</reference>
<comment type="caution">
    <text evidence="2">The sequence shown here is derived from an EMBL/GenBank/DDBJ whole genome shotgun (WGS) entry which is preliminary data.</text>
</comment>
<dbReference type="InterPro" id="IPR003959">
    <property type="entry name" value="ATPase_AAA_core"/>
</dbReference>
<evidence type="ECO:0000259" key="1">
    <source>
        <dbReference type="SMART" id="SM00382"/>
    </source>
</evidence>
<dbReference type="Proteomes" id="UP000321717">
    <property type="component" value="Unassembled WGS sequence"/>
</dbReference>
<dbReference type="InterPro" id="IPR027417">
    <property type="entry name" value="P-loop_NTPase"/>
</dbReference>
<evidence type="ECO:0000313" key="2">
    <source>
        <dbReference type="EMBL" id="GEO87521.1"/>
    </source>
</evidence>
<dbReference type="Pfam" id="PF01434">
    <property type="entry name" value="Peptidase_M41"/>
    <property type="match status" value="1"/>
</dbReference>
<dbReference type="Gene3D" id="1.10.8.60">
    <property type="match status" value="1"/>
</dbReference>
<organism evidence="2 3">
    <name type="scientific">Ciceribacter naphthalenivorans</name>
    <dbReference type="NCBI Taxonomy" id="1118451"/>
    <lineage>
        <taxon>Bacteria</taxon>
        <taxon>Pseudomonadati</taxon>
        <taxon>Pseudomonadota</taxon>
        <taxon>Alphaproteobacteria</taxon>
        <taxon>Hyphomicrobiales</taxon>
        <taxon>Rhizobiaceae</taxon>
        <taxon>Ciceribacter</taxon>
    </lineage>
</organism>
<dbReference type="SUPFAM" id="SSF52540">
    <property type="entry name" value="P-loop containing nucleoside triphosphate hydrolases"/>
    <property type="match status" value="1"/>
</dbReference>
<name>A0A512HQ01_9HYPH</name>
<protein>
    <submittedName>
        <fullName evidence="2">ATPase</fullName>
    </submittedName>
</protein>
<dbReference type="SMART" id="SM00382">
    <property type="entry name" value="AAA"/>
    <property type="match status" value="1"/>
</dbReference>
<dbReference type="Gene3D" id="3.40.50.300">
    <property type="entry name" value="P-loop containing nucleotide triphosphate hydrolases"/>
    <property type="match status" value="1"/>
</dbReference>
<dbReference type="GO" id="GO:0004222">
    <property type="term" value="F:metalloendopeptidase activity"/>
    <property type="evidence" value="ECO:0007669"/>
    <property type="project" value="InterPro"/>
</dbReference>
<dbReference type="SUPFAM" id="SSF140990">
    <property type="entry name" value="FtsH protease domain-like"/>
    <property type="match status" value="1"/>
</dbReference>
<evidence type="ECO:0000313" key="3">
    <source>
        <dbReference type="Proteomes" id="UP000321717"/>
    </source>
</evidence>
<dbReference type="GO" id="GO:0006508">
    <property type="term" value="P:proteolysis"/>
    <property type="evidence" value="ECO:0007669"/>
    <property type="project" value="InterPro"/>
</dbReference>
<dbReference type="RefSeq" id="WP_147182312.1">
    <property type="nucleotide sequence ID" value="NZ_BJZP01000048.1"/>
</dbReference>
<gene>
    <name evidence="2" type="ORF">RNA01_44530</name>
</gene>